<keyword evidence="4 9" id="KW-0812">Transmembrane</keyword>
<evidence type="ECO:0000313" key="10">
    <source>
        <dbReference type="EMBL" id="KYQ51858.1"/>
    </source>
</evidence>
<evidence type="ECO:0000256" key="5">
    <source>
        <dbReference type="ARBA" id="ARBA00022729"/>
    </source>
</evidence>
<feature type="transmembrane region" description="Helical" evidence="9">
    <location>
        <begin position="417"/>
        <end position="449"/>
    </location>
</feature>
<dbReference type="InterPro" id="IPR005595">
    <property type="entry name" value="TRAP_alpha"/>
</dbReference>
<dbReference type="EMBL" id="KQ982706">
    <property type="protein sequence ID" value="KYQ51858.1"/>
    <property type="molecule type" value="Genomic_DNA"/>
</dbReference>
<dbReference type="GO" id="GO:0006950">
    <property type="term" value="P:response to stress"/>
    <property type="evidence" value="ECO:0007669"/>
    <property type="project" value="UniProtKB-ARBA"/>
</dbReference>
<dbReference type="STRING" id="64791.A0A151WVJ3"/>
<keyword evidence="8 9" id="KW-0472">Membrane</keyword>
<dbReference type="GO" id="GO:0005789">
    <property type="term" value="C:endoplasmic reticulum membrane"/>
    <property type="evidence" value="ECO:0007669"/>
    <property type="project" value="UniProtKB-SubCell"/>
</dbReference>
<organism evidence="10 11">
    <name type="scientific">Mycetomoellerius zeteki</name>
    <dbReference type="NCBI Taxonomy" id="64791"/>
    <lineage>
        <taxon>Eukaryota</taxon>
        <taxon>Metazoa</taxon>
        <taxon>Ecdysozoa</taxon>
        <taxon>Arthropoda</taxon>
        <taxon>Hexapoda</taxon>
        <taxon>Insecta</taxon>
        <taxon>Pterygota</taxon>
        <taxon>Neoptera</taxon>
        <taxon>Endopterygota</taxon>
        <taxon>Hymenoptera</taxon>
        <taxon>Apocrita</taxon>
        <taxon>Aculeata</taxon>
        <taxon>Formicoidea</taxon>
        <taxon>Formicidae</taxon>
        <taxon>Myrmicinae</taxon>
        <taxon>Mycetomoellerius</taxon>
    </lineage>
</organism>
<keyword evidence="6" id="KW-0256">Endoplasmic reticulum</keyword>
<evidence type="ECO:0000313" key="11">
    <source>
        <dbReference type="Proteomes" id="UP000075809"/>
    </source>
</evidence>
<keyword evidence="11" id="KW-1185">Reference proteome</keyword>
<dbReference type="Pfam" id="PF03896">
    <property type="entry name" value="TRAP_alpha"/>
    <property type="match status" value="1"/>
</dbReference>
<dbReference type="InterPro" id="IPR035952">
    <property type="entry name" value="Rhomboid-like_sf"/>
</dbReference>
<sequence>SLHICIFKLAAYVYAQEDENIDDIVDVEGEEGSIITDEETEEDTSNASVDADTTILFTKPIHNSLSNLELPAGNIIEFLVGFTNKGENDFVLESLDASFRYAMDFNFYIQNFSTFTFNKVVKPKHEATLAYSFIPSESFAGRPFGLNVNLNYKDTNGVSYNEAVFNETVQIIEIDDGLDGETIFLYVFLAACVILTLVGGQQLLSSLGRKSRSSTTRKVPVEMGTSNPNNVDYDWLPKETLNRINKSPRTPKQSPRQRKKLRKMSDVRDWFNSLPIFTRYWLLCTAVLTLLGRFGFLSPHSLVLWPDRFLHNFEIWRAVTSVFYYPLSQSTGFHFLINCYFLYNYSLRLERGEYDGKPADYCFLLLFNWICCVIIGLLGDFSLLMDPMVLSVLYVWCQLNKDAIVNFWFGTQFKAMYLPWVLFGFNLIISGGGMMELFGILVGHLYVFLKFKYPQELGGPELLNTPRLLENYFPPQRSGIRSFGNVPAPRPTGEQNQGRNIFGGHNWGRGHVLGQ</sequence>
<gene>
    <name evidence="10" type="ORF">ALC60_09059</name>
</gene>
<feature type="non-terminal residue" evidence="10">
    <location>
        <position position="1"/>
    </location>
</feature>
<evidence type="ECO:0000256" key="6">
    <source>
        <dbReference type="ARBA" id="ARBA00022824"/>
    </source>
</evidence>
<evidence type="ECO:0000256" key="8">
    <source>
        <dbReference type="ARBA" id="ARBA00023136"/>
    </source>
</evidence>
<evidence type="ECO:0000256" key="9">
    <source>
        <dbReference type="SAM" id="Phobius"/>
    </source>
</evidence>
<dbReference type="AlphaFoldDB" id="A0A151WVJ3"/>
<keyword evidence="7 9" id="KW-1133">Transmembrane helix</keyword>
<evidence type="ECO:0000256" key="7">
    <source>
        <dbReference type="ARBA" id="ARBA00022989"/>
    </source>
</evidence>
<dbReference type="Proteomes" id="UP000075809">
    <property type="component" value="Unassembled WGS sequence"/>
</dbReference>
<name>A0A151WVJ3_9HYME</name>
<comment type="subcellular location">
    <subcellularLocation>
        <location evidence="2">Endoplasmic reticulum membrane</location>
        <topology evidence="2">Multi-pass membrane protein</topology>
    </subcellularLocation>
    <subcellularLocation>
        <location evidence="1">Endoplasmic reticulum membrane</location>
        <topology evidence="1">Single-pass type I membrane protein</topology>
    </subcellularLocation>
</comment>
<proteinExistence type="inferred from homology"/>
<evidence type="ECO:0000256" key="2">
    <source>
        <dbReference type="ARBA" id="ARBA00004477"/>
    </source>
</evidence>
<dbReference type="Pfam" id="PF04511">
    <property type="entry name" value="DER1"/>
    <property type="match status" value="1"/>
</dbReference>
<feature type="transmembrane region" description="Helical" evidence="9">
    <location>
        <begin position="322"/>
        <end position="343"/>
    </location>
</feature>
<dbReference type="InterPro" id="IPR007599">
    <property type="entry name" value="DER1"/>
</dbReference>
<dbReference type="SUPFAM" id="SSF144091">
    <property type="entry name" value="Rhomboid-like"/>
    <property type="match status" value="1"/>
</dbReference>
<dbReference type="PANTHER" id="PTHR11009">
    <property type="entry name" value="DER1-LIKE PROTEIN, DERLIN"/>
    <property type="match status" value="1"/>
</dbReference>
<evidence type="ECO:0000256" key="3">
    <source>
        <dbReference type="ARBA" id="ARBA00008917"/>
    </source>
</evidence>
<evidence type="ECO:0000256" key="4">
    <source>
        <dbReference type="ARBA" id="ARBA00022692"/>
    </source>
</evidence>
<feature type="transmembrane region" description="Helical" evidence="9">
    <location>
        <begin position="183"/>
        <end position="204"/>
    </location>
</feature>
<protein>
    <submittedName>
        <fullName evidence="10">Derlin-1</fullName>
    </submittedName>
</protein>
<comment type="similarity">
    <text evidence="3">Belongs to the derlin family.</text>
</comment>
<keyword evidence="5" id="KW-0732">Signal</keyword>
<evidence type="ECO:0000256" key="1">
    <source>
        <dbReference type="ARBA" id="ARBA00004115"/>
    </source>
</evidence>
<feature type="transmembrane region" description="Helical" evidence="9">
    <location>
        <begin position="363"/>
        <end position="385"/>
    </location>
</feature>
<accession>A0A151WVJ3</accession>
<reference evidence="10 11" key="1">
    <citation type="submission" date="2015-09" db="EMBL/GenBank/DDBJ databases">
        <title>Trachymyrmex zeteki WGS genome.</title>
        <authorList>
            <person name="Nygaard S."/>
            <person name="Hu H."/>
            <person name="Boomsma J."/>
            <person name="Zhang G."/>
        </authorList>
    </citation>
    <scope>NUCLEOTIDE SEQUENCE [LARGE SCALE GENOMIC DNA]</scope>
    <source>
        <strain evidence="10">Tzet28-1</strain>
        <tissue evidence="10">Whole body</tissue>
    </source>
</reference>
<feature type="transmembrane region" description="Helical" evidence="9">
    <location>
        <begin position="280"/>
        <end position="302"/>
    </location>
</feature>